<dbReference type="PANTHER" id="PTHR24238">
    <property type="entry name" value="G-PROTEIN COUPLED RECEPTOR"/>
    <property type="match status" value="1"/>
</dbReference>
<keyword evidence="5 8" id="KW-0472">Membrane</keyword>
<feature type="transmembrane region" description="Helical" evidence="8">
    <location>
        <begin position="125"/>
        <end position="142"/>
    </location>
</feature>
<organism evidence="10 11">
    <name type="scientific">Pomacea canaliculata</name>
    <name type="common">Golden apple snail</name>
    <dbReference type="NCBI Taxonomy" id="400727"/>
    <lineage>
        <taxon>Eukaryota</taxon>
        <taxon>Metazoa</taxon>
        <taxon>Spiralia</taxon>
        <taxon>Lophotrochozoa</taxon>
        <taxon>Mollusca</taxon>
        <taxon>Gastropoda</taxon>
        <taxon>Caenogastropoda</taxon>
        <taxon>Architaenioglossa</taxon>
        <taxon>Ampullarioidea</taxon>
        <taxon>Ampullariidae</taxon>
        <taxon>Pomacea</taxon>
    </lineage>
</organism>
<dbReference type="PRINTS" id="PR00237">
    <property type="entry name" value="GPCRRHODOPSN"/>
</dbReference>
<evidence type="ECO:0000313" key="11">
    <source>
        <dbReference type="Proteomes" id="UP000245119"/>
    </source>
</evidence>
<feature type="transmembrane region" description="Helical" evidence="8">
    <location>
        <begin position="254"/>
        <end position="278"/>
    </location>
</feature>
<evidence type="ECO:0000256" key="1">
    <source>
        <dbReference type="ARBA" id="ARBA00004141"/>
    </source>
</evidence>
<proteinExistence type="predicted"/>
<dbReference type="InterPro" id="IPR000276">
    <property type="entry name" value="GPCR_Rhodpsn"/>
</dbReference>
<feature type="transmembrane region" description="Helical" evidence="8">
    <location>
        <begin position="204"/>
        <end position="223"/>
    </location>
</feature>
<feature type="transmembrane region" description="Helical" evidence="8">
    <location>
        <begin position="162"/>
        <end position="183"/>
    </location>
</feature>
<gene>
    <name evidence="10" type="ORF">C0Q70_07230</name>
</gene>
<keyword evidence="3 8" id="KW-1133">Transmembrane helix</keyword>
<evidence type="ECO:0000256" key="8">
    <source>
        <dbReference type="SAM" id="Phobius"/>
    </source>
</evidence>
<protein>
    <recommendedName>
        <fullName evidence="9">G-protein coupled receptors family 1 profile domain-containing protein</fullName>
    </recommendedName>
</protein>
<evidence type="ECO:0000256" key="4">
    <source>
        <dbReference type="ARBA" id="ARBA00023040"/>
    </source>
</evidence>
<evidence type="ECO:0000259" key="9">
    <source>
        <dbReference type="PROSITE" id="PS50262"/>
    </source>
</evidence>
<dbReference type="PROSITE" id="PS50262">
    <property type="entry name" value="G_PROTEIN_RECEP_F1_2"/>
    <property type="match status" value="1"/>
</dbReference>
<evidence type="ECO:0000256" key="5">
    <source>
        <dbReference type="ARBA" id="ARBA00023136"/>
    </source>
</evidence>
<dbReference type="GO" id="GO:0004930">
    <property type="term" value="F:G protein-coupled receptor activity"/>
    <property type="evidence" value="ECO:0007669"/>
    <property type="project" value="UniProtKB-KW"/>
</dbReference>
<evidence type="ECO:0000256" key="7">
    <source>
        <dbReference type="ARBA" id="ARBA00023224"/>
    </source>
</evidence>
<keyword evidence="4" id="KW-0297">G-protein coupled receptor</keyword>
<name>A0A2T7PEG6_POMCA</name>
<accession>A0A2T7PEG6</accession>
<dbReference type="SUPFAM" id="SSF81321">
    <property type="entry name" value="Family A G protein-coupled receptor-like"/>
    <property type="match status" value="1"/>
</dbReference>
<dbReference type="Gene3D" id="1.20.1070.10">
    <property type="entry name" value="Rhodopsin 7-helix transmembrane proteins"/>
    <property type="match status" value="1"/>
</dbReference>
<dbReference type="EMBL" id="PZQS01000004">
    <property type="protein sequence ID" value="PVD31812.1"/>
    <property type="molecule type" value="Genomic_DNA"/>
</dbReference>
<feature type="transmembrane region" description="Helical" evidence="8">
    <location>
        <begin position="481"/>
        <end position="503"/>
    </location>
</feature>
<comment type="caution">
    <text evidence="10">The sequence shown here is derived from an EMBL/GenBank/DDBJ whole genome shotgun (WGS) entry which is preliminary data.</text>
</comment>
<dbReference type="CDD" id="cd00637">
    <property type="entry name" value="7tm_classA_rhodopsin-like"/>
    <property type="match status" value="1"/>
</dbReference>
<dbReference type="PANTHER" id="PTHR24238:SF47">
    <property type="entry name" value="ECDYSTEROIDS_DOPAMINE RECEPTOR-RELATED"/>
    <property type="match status" value="1"/>
</dbReference>
<keyword evidence="6" id="KW-0675">Receptor</keyword>
<evidence type="ECO:0000256" key="2">
    <source>
        <dbReference type="ARBA" id="ARBA00022692"/>
    </source>
</evidence>
<dbReference type="Proteomes" id="UP000245119">
    <property type="component" value="Linkage Group LG4"/>
</dbReference>
<dbReference type="GO" id="GO:0016020">
    <property type="term" value="C:membrane"/>
    <property type="evidence" value="ECO:0007669"/>
    <property type="project" value="UniProtKB-SubCell"/>
</dbReference>
<keyword evidence="2 8" id="KW-0812">Transmembrane</keyword>
<keyword evidence="11" id="KW-1185">Reference proteome</keyword>
<sequence length="519" mass="57224">MSDDMCTTYITDIPRARCLLCEGEEESVDERQSERWTEGQNYSTLELKTSRPYLMTISIDATRMTTKPSTEFRSHDLLDLNMDYARVLLPTIIYIIIMIFVGGLGNSAVLLVYYRTFKPSSTRTFILSLGVINLVACLLNFPSKIVEYCYHYTFHSPGACRWLYVLRAALVMSTGFICVAIAMDRHRRVCRQCTGQWSAKEARKVVGVCVMLAAIVSGPYTAFTGAREVSTRHPNVTGITCGVENRHLGSTLLAWYQVLLIVMFLCGLIVIVTCYVQIAHKVWRQTKRVSEIQRKHISEAEFLPSELHSATEGSRVEVDIPVEKCAGTQGIQLQDLKGRLGNVHSTDASQDISRPTLVVTQSSSDTADRTDSMDVNINADRQQAPVHVVAVGLSPSPAGNSQLADTGFQLPLPASHVTGYSWPLCSTCQPLLRTLKCCIGDNCMSSSFSSSSTPITPSPTGRTFRAEGNARAKKIFSTTTLTLLVMTFIFLLGYVPTLAILSIQAASRATPRTSQGRGR</sequence>
<dbReference type="OrthoDB" id="6161490at2759"/>
<comment type="subcellular location">
    <subcellularLocation>
        <location evidence="1">Membrane</location>
        <topology evidence="1">Multi-pass membrane protein</topology>
    </subcellularLocation>
</comment>
<keyword evidence="7" id="KW-0807">Transducer</keyword>
<dbReference type="AlphaFoldDB" id="A0A2T7PEG6"/>
<evidence type="ECO:0000256" key="3">
    <source>
        <dbReference type="ARBA" id="ARBA00022989"/>
    </source>
</evidence>
<feature type="domain" description="G-protein coupled receptors family 1 profile" evidence="9">
    <location>
        <begin position="105"/>
        <end position="519"/>
    </location>
</feature>
<evidence type="ECO:0000313" key="10">
    <source>
        <dbReference type="EMBL" id="PVD31812.1"/>
    </source>
</evidence>
<dbReference type="Pfam" id="PF00001">
    <property type="entry name" value="7tm_1"/>
    <property type="match status" value="1"/>
</dbReference>
<evidence type="ECO:0000256" key="6">
    <source>
        <dbReference type="ARBA" id="ARBA00023170"/>
    </source>
</evidence>
<dbReference type="InterPro" id="IPR017452">
    <property type="entry name" value="GPCR_Rhodpsn_7TM"/>
</dbReference>
<feature type="transmembrane region" description="Helical" evidence="8">
    <location>
        <begin position="87"/>
        <end position="113"/>
    </location>
</feature>
<reference evidence="10 11" key="1">
    <citation type="submission" date="2018-04" db="EMBL/GenBank/DDBJ databases">
        <title>The genome of golden apple snail Pomacea canaliculata provides insight into stress tolerance and invasive adaptation.</title>
        <authorList>
            <person name="Liu C."/>
            <person name="Liu B."/>
            <person name="Ren Y."/>
            <person name="Zhang Y."/>
            <person name="Wang H."/>
            <person name="Li S."/>
            <person name="Jiang F."/>
            <person name="Yin L."/>
            <person name="Zhang G."/>
            <person name="Qian W."/>
            <person name="Fan W."/>
        </authorList>
    </citation>
    <scope>NUCLEOTIDE SEQUENCE [LARGE SCALE GENOMIC DNA]</scope>
    <source>
        <strain evidence="10">SZHN2017</strain>
        <tissue evidence="10">Muscle</tissue>
    </source>
</reference>